<dbReference type="PROSITE" id="PS51257">
    <property type="entry name" value="PROKAR_LIPOPROTEIN"/>
    <property type="match status" value="1"/>
</dbReference>
<organism evidence="6 7">
    <name type="scientific">Georgenia halophila</name>
    <dbReference type="NCBI Taxonomy" id="620889"/>
    <lineage>
        <taxon>Bacteria</taxon>
        <taxon>Bacillati</taxon>
        <taxon>Actinomycetota</taxon>
        <taxon>Actinomycetes</taxon>
        <taxon>Micrococcales</taxon>
        <taxon>Bogoriellaceae</taxon>
        <taxon>Georgenia</taxon>
    </lineage>
</organism>
<dbReference type="EMBL" id="BAABGN010000002">
    <property type="protein sequence ID" value="GAA4418559.1"/>
    <property type="molecule type" value="Genomic_DNA"/>
</dbReference>
<feature type="compositionally biased region" description="Basic and acidic residues" evidence="2">
    <location>
        <begin position="93"/>
        <end position="107"/>
    </location>
</feature>
<feature type="transmembrane region" description="Helical" evidence="3">
    <location>
        <begin position="238"/>
        <end position="271"/>
    </location>
</feature>
<dbReference type="Proteomes" id="UP001500622">
    <property type="component" value="Unassembled WGS sequence"/>
</dbReference>
<accession>A0ABP8KY82</accession>
<evidence type="ECO:0000313" key="7">
    <source>
        <dbReference type="Proteomes" id="UP001500622"/>
    </source>
</evidence>
<feature type="domain" description="DUF4349" evidence="5">
    <location>
        <begin position="61"/>
        <end position="269"/>
    </location>
</feature>
<dbReference type="RefSeq" id="WP_345215209.1">
    <property type="nucleotide sequence ID" value="NZ_BAABGN010000002.1"/>
</dbReference>
<evidence type="ECO:0000313" key="6">
    <source>
        <dbReference type="EMBL" id="GAA4418559.1"/>
    </source>
</evidence>
<protein>
    <recommendedName>
        <fullName evidence="5">DUF4349 domain-containing protein</fullName>
    </recommendedName>
</protein>
<evidence type="ECO:0000259" key="5">
    <source>
        <dbReference type="Pfam" id="PF14257"/>
    </source>
</evidence>
<comment type="caution">
    <text evidence="6">The sequence shown here is derived from an EMBL/GenBank/DDBJ whole genome shotgun (WGS) entry which is preliminary data.</text>
</comment>
<feature type="region of interest" description="Disordered" evidence="2">
    <location>
        <begin position="93"/>
        <end position="113"/>
    </location>
</feature>
<keyword evidence="3" id="KW-0812">Transmembrane</keyword>
<evidence type="ECO:0000256" key="3">
    <source>
        <dbReference type="SAM" id="Phobius"/>
    </source>
</evidence>
<evidence type="ECO:0000256" key="2">
    <source>
        <dbReference type="SAM" id="MobiDB-lite"/>
    </source>
</evidence>
<gene>
    <name evidence="6" type="ORF">GCM10023169_08270</name>
</gene>
<reference evidence="7" key="1">
    <citation type="journal article" date="2019" name="Int. J. Syst. Evol. Microbiol.">
        <title>The Global Catalogue of Microorganisms (GCM) 10K type strain sequencing project: providing services to taxonomists for standard genome sequencing and annotation.</title>
        <authorList>
            <consortium name="The Broad Institute Genomics Platform"/>
            <consortium name="The Broad Institute Genome Sequencing Center for Infectious Disease"/>
            <person name="Wu L."/>
            <person name="Ma J."/>
        </authorList>
    </citation>
    <scope>NUCLEOTIDE SEQUENCE [LARGE SCALE GENOMIC DNA]</scope>
    <source>
        <strain evidence="7">JCM 17810</strain>
    </source>
</reference>
<keyword evidence="7" id="KW-1185">Reference proteome</keyword>
<dbReference type="InterPro" id="IPR025645">
    <property type="entry name" value="DUF4349"/>
</dbReference>
<proteinExistence type="predicted"/>
<name>A0ABP8KY82_9MICO</name>
<keyword evidence="1" id="KW-0175">Coiled coil</keyword>
<feature type="chain" id="PRO_5046022059" description="DUF4349 domain-containing protein" evidence="4">
    <location>
        <begin position="28"/>
        <end position="296"/>
    </location>
</feature>
<keyword evidence="3" id="KW-1133">Transmembrane helix</keyword>
<evidence type="ECO:0000256" key="1">
    <source>
        <dbReference type="SAM" id="Coils"/>
    </source>
</evidence>
<evidence type="ECO:0000256" key="4">
    <source>
        <dbReference type="SAM" id="SignalP"/>
    </source>
</evidence>
<dbReference type="Pfam" id="PF14257">
    <property type="entry name" value="DUF4349"/>
    <property type="match status" value="1"/>
</dbReference>
<feature type="signal peptide" evidence="4">
    <location>
        <begin position="1"/>
        <end position="27"/>
    </location>
</feature>
<sequence>MGARFARLLVGLFAVALLLVGCTGGGAGDDGAGGGGNVEDPGAGGFAAEEAAAQQEEQGDRQVITTANATLVVGQPTAAADEIVGLAEAAGGHVEHRTEHRGDEERSTSASVSVRVPAAELTGLLEDLEDIGEVTDLSQDVQDVTRAVRDLDARIVALETSVERLLEIMAEAENASALIEAETPLSERQAELESLRSERDYLADQVAMSTLRVELRADDAPTVEADGFLGGLSSGWNALVAAFSGLLVLVGVLLPWLLVLGVPLVAVVWFVRRRRRSRAAGPTAAPTAPDAEVSAT</sequence>
<feature type="coiled-coil region" evidence="1">
    <location>
        <begin position="155"/>
        <end position="182"/>
    </location>
</feature>
<keyword evidence="3" id="KW-0472">Membrane</keyword>
<keyword evidence="4" id="KW-0732">Signal</keyword>